<dbReference type="Pfam" id="PF04500">
    <property type="entry name" value="FLYWCH"/>
    <property type="match status" value="1"/>
</dbReference>
<dbReference type="PANTHER" id="PTHR12243">
    <property type="entry name" value="MADF DOMAIN TRANSCRIPTION FACTOR"/>
    <property type="match status" value="1"/>
</dbReference>
<dbReference type="Pfam" id="PF10545">
    <property type="entry name" value="MADF_DNA_bdg"/>
    <property type="match status" value="2"/>
</dbReference>
<dbReference type="WBParaSite" id="ALUE_0001162201-mRNA-1">
    <property type="protein sequence ID" value="ALUE_0001162201-mRNA-1"/>
    <property type="gene ID" value="ALUE_0001162201"/>
</dbReference>
<dbReference type="PROSITE" id="PS51029">
    <property type="entry name" value="MADF"/>
    <property type="match status" value="3"/>
</dbReference>
<keyword evidence="1" id="KW-0479">Metal-binding</keyword>
<keyword evidence="6" id="KW-1185">Reference proteome</keyword>
<evidence type="ECO:0000259" key="5">
    <source>
        <dbReference type="PROSITE" id="PS51029"/>
    </source>
</evidence>
<accession>A0A9J2PNT7</accession>
<name>A0A9J2PNT7_ASCLU</name>
<evidence type="ECO:0000256" key="2">
    <source>
        <dbReference type="ARBA" id="ARBA00022771"/>
    </source>
</evidence>
<evidence type="ECO:0000256" key="4">
    <source>
        <dbReference type="SAM" id="MobiDB-lite"/>
    </source>
</evidence>
<dbReference type="GO" id="GO:0008270">
    <property type="term" value="F:zinc ion binding"/>
    <property type="evidence" value="ECO:0007669"/>
    <property type="project" value="UniProtKB-KW"/>
</dbReference>
<keyword evidence="2" id="KW-0863">Zinc-finger</keyword>
<feature type="domain" description="MADF" evidence="5">
    <location>
        <begin position="1009"/>
        <end position="1110"/>
    </location>
</feature>
<organism evidence="6 7">
    <name type="scientific">Ascaris lumbricoides</name>
    <name type="common">Giant roundworm</name>
    <dbReference type="NCBI Taxonomy" id="6252"/>
    <lineage>
        <taxon>Eukaryota</taxon>
        <taxon>Metazoa</taxon>
        <taxon>Ecdysozoa</taxon>
        <taxon>Nematoda</taxon>
        <taxon>Chromadorea</taxon>
        <taxon>Rhabditida</taxon>
        <taxon>Spirurina</taxon>
        <taxon>Ascaridomorpha</taxon>
        <taxon>Ascaridoidea</taxon>
        <taxon>Ascarididae</taxon>
        <taxon>Ascaris</taxon>
    </lineage>
</organism>
<dbReference type="InterPro" id="IPR039353">
    <property type="entry name" value="TF_Adf1"/>
</dbReference>
<dbReference type="Gene3D" id="2.20.25.240">
    <property type="match status" value="1"/>
</dbReference>
<feature type="compositionally biased region" description="Polar residues" evidence="4">
    <location>
        <begin position="937"/>
        <end position="956"/>
    </location>
</feature>
<feature type="domain" description="MADF" evidence="5">
    <location>
        <begin position="42"/>
        <end position="140"/>
    </location>
</feature>
<dbReference type="SMART" id="SM01126">
    <property type="entry name" value="DDE_Tnp_IS1595"/>
    <property type="match status" value="1"/>
</dbReference>
<keyword evidence="3" id="KW-0862">Zinc</keyword>
<dbReference type="InterPro" id="IPR006578">
    <property type="entry name" value="MADF-dom"/>
</dbReference>
<dbReference type="Proteomes" id="UP000036681">
    <property type="component" value="Unplaced"/>
</dbReference>
<evidence type="ECO:0000313" key="7">
    <source>
        <dbReference type="WBParaSite" id="ALUE_0001162201-mRNA-1"/>
    </source>
</evidence>
<feature type="domain" description="MADF" evidence="5">
    <location>
        <begin position="787"/>
        <end position="882"/>
    </location>
</feature>
<evidence type="ECO:0000256" key="1">
    <source>
        <dbReference type="ARBA" id="ARBA00022723"/>
    </source>
</evidence>
<dbReference type="InterPro" id="IPR007588">
    <property type="entry name" value="Znf_FLYWCH"/>
</dbReference>
<dbReference type="Pfam" id="PF12762">
    <property type="entry name" value="DDE_Tnp_IS1595"/>
    <property type="match status" value="1"/>
</dbReference>
<evidence type="ECO:0000313" key="6">
    <source>
        <dbReference type="Proteomes" id="UP000036681"/>
    </source>
</evidence>
<feature type="region of interest" description="Disordered" evidence="4">
    <location>
        <begin position="927"/>
        <end position="979"/>
    </location>
</feature>
<protein>
    <submittedName>
        <fullName evidence="7">MADF domain-containing protein</fullName>
    </submittedName>
</protein>
<proteinExistence type="predicted"/>
<sequence length="1414" mass="162222">MLHSHQSTLDSPSSSAQFTNQAEWGAVEEDCDRKWTYDARVMLINEIRARPAFWVTSQRGKRRNPYLRQLRSEVAQRVSMKFGFKVTCDDVAQQWKYLNRHHKIYLKNRARFEKDAHLKSCKYPAFRYAKYMDFLEERNDDSIKQSISNEQQQAQDDTSIWSISFDGTHDNSHKEVPLLLPQRDTYGDCLLLSSDTERTDTVQKELDTSLAENVSEHAVQAVNGGQVSLPKEDENDQLGKTVASALRRAAAQDATLARRFRIDVTRMLFALEEKIFNAYFDKGIVSAETESRNCCLMDSIRGECDVGVGLRRHKLTRRDPPLASFCEILNDKVAFEEFLVLMRLMPQSALSGDSRIYHGTCVLSMNCTGLMYTAHSKGRPAYRCNRCGKVQSVGDGDINGGESRSFFYRVDEFGRPHTRISREAILWIVYCTAREISSADMVRLADRKFRVTKVNIIDWQSQLRDLMRKELESRPPLGGQNRAVRVDEFQGRREEEGYGNREIGSWIFGMLDMTTKERRFFHVPHRDAKTLMSIIQRNIAPGSTIVSSGLEAYRGIEGAPNMFYRHRIDKEPVNLFTDSNAPFVETVWRALQSRISKTSPALLKAAVIQVVYIEYTMECALTETNKRKPLLLLDGYEHRFDRMSKDGTKTFFRCIRRGCKGRAHAPTDGREAIMVVQHGHNPDRQRAQTRKHRMAVRQATESSIDTVRTAVITRRKRAHINAMVNRPSTAADKKQTEHFRAAPNTKKVNAARMNNVYSTDEFGLTAEDSDFGDDDKDKRWSRAARVLLIREIQARPALWAEQSDDHRNPLRRELKREVARVVSTKLGFTVTYFDVTKQWGQLKSQYEHFLKLRERFERDGFCETRPKFSFAKHMKFLLDDDDFYARCFVSEKRDISTVQRDRMPLTLSIASASTQVEERKGIPLILPSTSVDHDSKSMMSLLQRQQETASQKGSSSEEIDCADPNSIEQNGEPYDDRIQCSPDDELDGFGWDGVEKESNTKWSRESRIMLIREVRARPALWVSKLDRHRVAISTLNVLRHQIAQAISATFNIPLTGEAVARQWKYLKVEHRRYLRNLELFKKDGGRGLNGIKRPFFQYAEYMKFLLENGVHSSMMFLTGEAVARQWKYLKVEHRRYLRNLELFKKDGGLNGIKRPFFQYAEYMKFLLENGVHSRCVGLEESMQQNLQCEVESSFLPVDSASTEDASRKRESHVHSPMDVLNPTLSVSDFQEVKAASVVGSTQWLHCGETDGGDQIEEAITETCGVRPRCSLINEQDLFEEQTIPSDQQRSLREIRTNFWCDDENRKGPDGDDSIMHWSTSADGSALSFSQPHLETAAAKDNDVVCLSDEEESVSSSSDVWAECTTVDKYDRFGRRVASAMRKAVAQDPLIAQQFRVDLGKILFALEESIMNVSF</sequence>
<reference evidence="7" key="1">
    <citation type="submission" date="2023-03" db="UniProtKB">
        <authorList>
            <consortium name="WormBaseParasite"/>
        </authorList>
    </citation>
    <scope>IDENTIFICATION</scope>
</reference>
<dbReference type="SMART" id="SM00595">
    <property type="entry name" value="MADF"/>
    <property type="match status" value="3"/>
</dbReference>
<dbReference type="PANTHER" id="PTHR12243:SF67">
    <property type="entry name" value="COREPRESSOR OF PANGOLIN, ISOFORM A-RELATED"/>
    <property type="match status" value="1"/>
</dbReference>
<evidence type="ECO:0000256" key="3">
    <source>
        <dbReference type="ARBA" id="ARBA00022833"/>
    </source>
</evidence>
<dbReference type="InterPro" id="IPR024445">
    <property type="entry name" value="Tnp_ISXO2-like"/>
</dbReference>